<feature type="domain" description="N-acetyltransferase" evidence="3">
    <location>
        <begin position="6"/>
        <end position="154"/>
    </location>
</feature>
<dbReference type="Proteomes" id="UP000030700">
    <property type="component" value="Unassembled WGS sequence"/>
</dbReference>
<keyword evidence="2" id="KW-0012">Acyltransferase</keyword>
<evidence type="ECO:0000256" key="1">
    <source>
        <dbReference type="ARBA" id="ARBA00022679"/>
    </source>
</evidence>
<dbReference type="PROSITE" id="PS51186">
    <property type="entry name" value="GNAT"/>
    <property type="match status" value="1"/>
</dbReference>
<organism evidence="4 5">
    <name type="scientific">Candidatus Moduliflexus flocculans</name>
    <dbReference type="NCBI Taxonomy" id="1499966"/>
    <lineage>
        <taxon>Bacteria</taxon>
        <taxon>Candidatus Moduliflexota</taxon>
        <taxon>Candidatus Moduliflexia</taxon>
        <taxon>Candidatus Moduliflexales</taxon>
        <taxon>Candidatus Moduliflexaceae</taxon>
    </lineage>
</organism>
<dbReference type="Pfam" id="PF00583">
    <property type="entry name" value="Acetyltransf_1"/>
    <property type="match status" value="1"/>
</dbReference>
<evidence type="ECO:0000313" key="4">
    <source>
        <dbReference type="EMBL" id="GAK49663.1"/>
    </source>
</evidence>
<dbReference type="InterPro" id="IPR000182">
    <property type="entry name" value="GNAT_dom"/>
</dbReference>
<evidence type="ECO:0000256" key="2">
    <source>
        <dbReference type="ARBA" id="ARBA00023315"/>
    </source>
</evidence>
<dbReference type="Gene3D" id="3.40.630.30">
    <property type="match status" value="1"/>
</dbReference>
<name>A0A0S6VV30_9BACT</name>
<dbReference type="EMBL" id="DF820455">
    <property type="protein sequence ID" value="GAK49663.1"/>
    <property type="molecule type" value="Genomic_DNA"/>
</dbReference>
<sequence length="164" mass="18743">MREDRICLYCRPPACIIEQIVALAGLLTGEWFTANVPEDTRRDLLFHDVFCAELDNQVIGCLIFTSLDGSLQITLMATHPAFRGQGIGSRLMERFVHHARQLGFERVVVLTVPPEVKPAYHATVHFYQKHGFVLNRHYTELWEHGALELVKVLKSETGMISRRN</sequence>
<gene>
    <name evidence="4" type="ORF">U14_00886</name>
</gene>
<dbReference type="STRING" id="1499966.U14_00886"/>
<dbReference type="InterPro" id="IPR050832">
    <property type="entry name" value="Bact_Acetyltransf"/>
</dbReference>
<dbReference type="CDD" id="cd04301">
    <property type="entry name" value="NAT_SF"/>
    <property type="match status" value="1"/>
</dbReference>
<dbReference type="GO" id="GO:0016747">
    <property type="term" value="F:acyltransferase activity, transferring groups other than amino-acyl groups"/>
    <property type="evidence" value="ECO:0007669"/>
    <property type="project" value="InterPro"/>
</dbReference>
<protein>
    <submittedName>
        <fullName evidence="4">N-acetylglutamate synthase and related acetyltransferase</fullName>
    </submittedName>
</protein>
<evidence type="ECO:0000313" key="5">
    <source>
        <dbReference type="Proteomes" id="UP000030700"/>
    </source>
</evidence>
<dbReference type="InterPro" id="IPR016181">
    <property type="entry name" value="Acyl_CoA_acyltransferase"/>
</dbReference>
<proteinExistence type="predicted"/>
<reference evidence="4 5" key="1">
    <citation type="journal article" date="2015" name="PeerJ">
        <title>First genomic representation of candidate bacterial phylum KSB3 points to enhanced environmental sensing as a trigger of wastewater bulking.</title>
        <authorList>
            <person name="Sekiguchi Y."/>
            <person name="Ohashi A."/>
            <person name="Parks D.H."/>
            <person name="Yamauchi T."/>
            <person name="Tyson G.W."/>
            <person name="Hugenholtz P."/>
        </authorList>
    </citation>
    <scope>NUCLEOTIDE SEQUENCE [LARGE SCALE GENOMIC DNA]</scope>
</reference>
<keyword evidence="5" id="KW-1185">Reference proteome</keyword>
<accession>A0A0S6VV30</accession>
<evidence type="ECO:0000259" key="3">
    <source>
        <dbReference type="PROSITE" id="PS51186"/>
    </source>
</evidence>
<dbReference type="AlphaFoldDB" id="A0A0S6VV30"/>
<dbReference type="SUPFAM" id="SSF55729">
    <property type="entry name" value="Acyl-CoA N-acyltransferases (Nat)"/>
    <property type="match status" value="1"/>
</dbReference>
<dbReference type="PANTHER" id="PTHR43877">
    <property type="entry name" value="AMINOALKYLPHOSPHONATE N-ACETYLTRANSFERASE-RELATED-RELATED"/>
    <property type="match status" value="1"/>
</dbReference>
<keyword evidence="1 4" id="KW-0808">Transferase</keyword>
<dbReference type="HOGENOM" id="CLU_1615757_0_0_0"/>